<sequence length="177" mass="21142">MVKAESFEEFYQRKFEWLPDSMRQTIGHFNVFRLESYLVTPTKSTAQRRRDYFNVILVIGNCKLQYGEQNIEIKHQALVFGHPQILYRFEQTIGFPTGYFFVFNSEFFHDYGKFNQYPVFQPTGNHVFELTDIQREQVVALYERMLDEITSGYIYKYDLLRSLVFELAHLAMKIGLN</sequence>
<dbReference type="RefSeq" id="WP_138284143.1">
    <property type="nucleotide sequence ID" value="NZ_BMGE01000008.1"/>
</dbReference>
<proteinExistence type="predicted"/>
<evidence type="ECO:0000313" key="2">
    <source>
        <dbReference type="EMBL" id="TLU88677.1"/>
    </source>
</evidence>
<name>A0A5R9K414_9BACT</name>
<evidence type="ECO:0008006" key="4">
    <source>
        <dbReference type="Google" id="ProtNLM"/>
    </source>
</evidence>
<dbReference type="OrthoDB" id="629929at2"/>
<dbReference type="SUPFAM" id="SSF51215">
    <property type="entry name" value="Regulatory protein AraC"/>
    <property type="match status" value="1"/>
</dbReference>
<evidence type="ECO:0000256" key="1">
    <source>
        <dbReference type="ARBA" id="ARBA00023125"/>
    </source>
</evidence>
<dbReference type="Proteomes" id="UP000309788">
    <property type="component" value="Unassembled WGS sequence"/>
</dbReference>
<comment type="caution">
    <text evidence="2">The sequence shown here is derived from an EMBL/GenBank/DDBJ whole genome shotgun (WGS) entry which is preliminary data.</text>
</comment>
<keyword evidence="1" id="KW-0238">DNA-binding</keyword>
<dbReference type="GO" id="GO:0003677">
    <property type="term" value="F:DNA binding"/>
    <property type="evidence" value="ECO:0007669"/>
    <property type="project" value="UniProtKB-KW"/>
</dbReference>
<accession>A0A5R9K414</accession>
<evidence type="ECO:0000313" key="3">
    <source>
        <dbReference type="Proteomes" id="UP000309788"/>
    </source>
</evidence>
<dbReference type="AlphaFoldDB" id="A0A5R9K414"/>
<reference evidence="2 3" key="1">
    <citation type="submission" date="2019-05" db="EMBL/GenBank/DDBJ databases">
        <authorList>
            <person name="Qu J.-H."/>
        </authorList>
    </citation>
    <scope>NUCLEOTIDE SEQUENCE [LARGE SCALE GENOMIC DNA]</scope>
    <source>
        <strain evidence="2 3">Z12</strain>
    </source>
</reference>
<protein>
    <recommendedName>
        <fullName evidence="4">AraC family transcriptional regulator</fullName>
    </recommendedName>
</protein>
<dbReference type="InterPro" id="IPR037923">
    <property type="entry name" value="HTH-like"/>
</dbReference>
<organism evidence="2 3">
    <name type="scientific">Dyadobacter sediminis</name>
    <dbReference type="NCBI Taxonomy" id="1493691"/>
    <lineage>
        <taxon>Bacteria</taxon>
        <taxon>Pseudomonadati</taxon>
        <taxon>Bacteroidota</taxon>
        <taxon>Cytophagia</taxon>
        <taxon>Cytophagales</taxon>
        <taxon>Spirosomataceae</taxon>
        <taxon>Dyadobacter</taxon>
    </lineage>
</organism>
<keyword evidence="3" id="KW-1185">Reference proteome</keyword>
<dbReference type="EMBL" id="VCEI01000033">
    <property type="protein sequence ID" value="TLU88677.1"/>
    <property type="molecule type" value="Genomic_DNA"/>
</dbReference>
<gene>
    <name evidence="2" type="ORF">FEM55_24520</name>
</gene>